<dbReference type="AlphaFoldDB" id="A0A023PJQ3"/>
<proteinExistence type="predicted"/>
<geneLocation type="mitochondrion" evidence="1"/>
<reference evidence="1" key="1">
    <citation type="journal article" date="2014" name="BMC Genomics">
        <title>A pangenomic analysis of the Nannochloropsis organellar genomes reveals novel genetic variations in key metabolic genes.</title>
        <authorList>
            <person name="Starkenburg S.R."/>
            <person name="Kwon K.J."/>
            <person name="Jha R.K."/>
            <person name="McKay C."/>
            <person name="Jacobs M."/>
            <person name="Chertkov O."/>
            <person name="Twary S."/>
            <person name="Rocap G."/>
            <person name="Cattolico R.A."/>
        </authorList>
    </citation>
    <scope>NUCLEOTIDE SEQUENCE</scope>
    <source>
        <strain evidence="1">CCMP526</strain>
    </source>
</reference>
<name>A0A023PJQ3_9STRA</name>
<organism evidence="1">
    <name type="scientific">Nannochloropsis gaditana</name>
    <dbReference type="NCBI Taxonomy" id="72520"/>
    <lineage>
        <taxon>Eukaryota</taxon>
        <taxon>Sar</taxon>
        <taxon>Stramenopiles</taxon>
        <taxon>Ochrophyta</taxon>
        <taxon>Eustigmatophyceae</taxon>
        <taxon>Eustigmatales</taxon>
        <taxon>Monodopsidaceae</taxon>
        <taxon>Nannochloropsis</taxon>
    </lineage>
</organism>
<keyword evidence="1" id="KW-0496">Mitochondrion</keyword>
<dbReference type="EMBL" id="KJ410686">
    <property type="protein sequence ID" value="AHX24890.1"/>
    <property type="molecule type" value="Genomic_DNA"/>
</dbReference>
<protein>
    <submittedName>
        <fullName evidence="1">Uncharacterized protein</fullName>
    </submittedName>
</protein>
<evidence type="ECO:0000313" key="1">
    <source>
        <dbReference type="EMBL" id="AHX24890.1"/>
    </source>
</evidence>
<accession>A0A023PJQ3</accession>
<gene>
    <name evidence="1" type="ORF">NagaMp0003</name>
</gene>
<sequence length="37" mass="4560">MNTEQRLRSVEFLGRFDRKVFEYTPDMAFLRMNNISF</sequence>